<evidence type="ECO:0000313" key="2">
    <source>
        <dbReference type="Proteomes" id="UP000527355"/>
    </source>
</evidence>
<evidence type="ECO:0000313" key="1">
    <source>
        <dbReference type="EMBL" id="KAF6296174.1"/>
    </source>
</evidence>
<name>A0A7J7T696_MYOMY</name>
<sequence>MYHFRHRAPRCRTPGWDCNLWVKVLLRPVHPTNISCKICTSETFLYSSHRFGSVARASACARKGLRFDSGQGHMPGLQARSPVGGMQEAANQFSLIIDVYISPFSFLSEINYIYKISLKETFPYVVARRAAHPSSLPPPPPLRSGSWPQSIPLVLAQS</sequence>
<dbReference type="Proteomes" id="UP000527355">
    <property type="component" value="Unassembled WGS sequence"/>
</dbReference>
<accession>A0A7J7T696</accession>
<dbReference type="AlphaFoldDB" id="A0A7J7T696"/>
<proteinExistence type="predicted"/>
<reference evidence="1 2" key="1">
    <citation type="journal article" date="2020" name="Nature">
        <title>Six reference-quality genomes reveal evolution of bat adaptations.</title>
        <authorList>
            <person name="Jebb D."/>
            <person name="Huang Z."/>
            <person name="Pippel M."/>
            <person name="Hughes G.M."/>
            <person name="Lavrichenko K."/>
            <person name="Devanna P."/>
            <person name="Winkler S."/>
            <person name="Jermiin L.S."/>
            <person name="Skirmuntt E.C."/>
            <person name="Katzourakis A."/>
            <person name="Burkitt-Gray L."/>
            <person name="Ray D.A."/>
            <person name="Sullivan K.A.M."/>
            <person name="Roscito J.G."/>
            <person name="Kirilenko B.M."/>
            <person name="Davalos L.M."/>
            <person name="Corthals A.P."/>
            <person name="Power M.L."/>
            <person name="Jones G."/>
            <person name="Ransome R.D."/>
            <person name="Dechmann D.K.N."/>
            <person name="Locatelli A.G."/>
            <person name="Puechmaille S.J."/>
            <person name="Fedrigo O."/>
            <person name="Jarvis E.D."/>
            <person name="Hiller M."/>
            <person name="Vernes S.C."/>
            <person name="Myers E.W."/>
            <person name="Teeling E.C."/>
        </authorList>
    </citation>
    <scope>NUCLEOTIDE SEQUENCE [LARGE SCALE GENOMIC DNA]</scope>
    <source>
        <strain evidence="1">MMyoMyo1</strain>
        <tissue evidence="1">Flight muscle</tissue>
    </source>
</reference>
<gene>
    <name evidence="1" type="ORF">mMyoMyo1_009240</name>
</gene>
<protein>
    <submittedName>
        <fullName evidence="1">Uncharacterized protein</fullName>
    </submittedName>
</protein>
<comment type="caution">
    <text evidence="1">The sequence shown here is derived from an EMBL/GenBank/DDBJ whole genome shotgun (WGS) entry which is preliminary data.</text>
</comment>
<keyword evidence="2" id="KW-1185">Reference proteome</keyword>
<organism evidence="1 2">
    <name type="scientific">Myotis myotis</name>
    <name type="common">Greater mouse-eared bat</name>
    <name type="synonym">Vespertilio myotis</name>
    <dbReference type="NCBI Taxonomy" id="51298"/>
    <lineage>
        <taxon>Eukaryota</taxon>
        <taxon>Metazoa</taxon>
        <taxon>Chordata</taxon>
        <taxon>Craniata</taxon>
        <taxon>Vertebrata</taxon>
        <taxon>Euteleostomi</taxon>
        <taxon>Mammalia</taxon>
        <taxon>Eutheria</taxon>
        <taxon>Laurasiatheria</taxon>
        <taxon>Chiroptera</taxon>
        <taxon>Yangochiroptera</taxon>
        <taxon>Vespertilionidae</taxon>
        <taxon>Myotis</taxon>
    </lineage>
</organism>
<dbReference type="EMBL" id="JABWUV010000017">
    <property type="protein sequence ID" value="KAF6296174.1"/>
    <property type="molecule type" value="Genomic_DNA"/>
</dbReference>